<dbReference type="AlphaFoldDB" id="A0A645DUB8"/>
<proteinExistence type="predicted"/>
<comment type="caution">
    <text evidence="1">The sequence shown here is derived from an EMBL/GenBank/DDBJ whole genome shotgun (WGS) entry which is preliminary data.</text>
</comment>
<gene>
    <name evidence="1" type="ORF">SDC9_140082</name>
</gene>
<sequence length="63" mass="7170">MVDLFHLFGLLIDQHPCIRIGDTAVIHNGAYRFPVDDIIADCLDKGPKICFCHDIVEFQIGNW</sequence>
<dbReference type="EMBL" id="VSSQ01039817">
    <property type="protein sequence ID" value="MPM92946.1"/>
    <property type="molecule type" value="Genomic_DNA"/>
</dbReference>
<name>A0A645DUB8_9ZZZZ</name>
<evidence type="ECO:0000313" key="1">
    <source>
        <dbReference type="EMBL" id="MPM92946.1"/>
    </source>
</evidence>
<protein>
    <submittedName>
        <fullName evidence="1">Uncharacterized protein</fullName>
    </submittedName>
</protein>
<accession>A0A645DUB8</accession>
<reference evidence="1" key="1">
    <citation type="submission" date="2019-08" db="EMBL/GenBank/DDBJ databases">
        <authorList>
            <person name="Kucharzyk K."/>
            <person name="Murdoch R.W."/>
            <person name="Higgins S."/>
            <person name="Loffler F."/>
        </authorList>
    </citation>
    <scope>NUCLEOTIDE SEQUENCE</scope>
</reference>
<organism evidence="1">
    <name type="scientific">bioreactor metagenome</name>
    <dbReference type="NCBI Taxonomy" id="1076179"/>
    <lineage>
        <taxon>unclassified sequences</taxon>
        <taxon>metagenomes</taxon>
        <taxon>ecological metagenomes</taxon>
    </lineage>
</organism>